<feature type="compositionally biased region" description="Low complexity" evidence="5">
    <location>
        <begin position="321"/>
        <end position="344"/>
    </location>
</feature>
<dbReference type="PANTHER" id="PTHR33209:SF1">
    <property type="entry name" value="PEPTIDASE S49 DOMAIN-CONTAINING PROTEIN"/>
    <property type="match status" value="1"/>
</dbReference>
<evidence type="ECO:0000256" key="5">
    <source>
        <dbReference type="SAM" id="MobiDB-lite"/>
    </source>
</evidence>
<evidence type="ECO:0000256" key="4">
    <source>
        <dbReference type="ARBA" id="ARBA00022825"/>
    </source>
</evidence>
<comment type="caution">
    <text evidence="7">The sequence shown here is derived from an EMBL/GenBank/DDBJ whole genome shotgun (WGS) entry which is preliminary data.</text>
</comment>
<proteinExistence type="inferred from homology"/>
<evidence type="ECO:0000256" key="2">
    <source>
        <dbReference type="ARBA" id="ARBA00022670"/>
    </source>
</evidence>
<feature type="compositionally biased region" description="Polar residues" evidence="5">
    <location>
        <begin position="309"/>
        <end position="320"/>
    </location>
</feature>
<feature type="domain" description="Peptidase S49" evidence="6">
    <location>
        <begin position="152"/>
        <end position="298"/>
    </location>
</feature>
<dbReference type="Proteomes" id="UP000238326">
    <property type="component" value="Unassembled WGS sequence"/>
</dbReference>
<dbReference type="SUPFAM" id="SSF52096">
    <property type="entry name" value="ClpP/crotonase"/>
    <property type="match status" value="1"/>
</dbReference>
<evidence type="ECO:0000259" key="6">
    <source>
        <dbReference type="Pfam" id="PF01343"/>
    </source>
</evidence>
<keyword evidence="8" id="KW-1185">Reference proteome</keyword>
<sequence length="475" mass="48318">MSFARHYPHLAARVFNTPLLVHPQKLDAIIAGIGPRLLGLGDGADVAALKASQAGAQLLPAELFSTKRDTSSDGQPYAVSDGVAYIPVSGALVHRSRMEADSSRLLGYNEVAMLVEEAMADRSVHALLLNFDSPGGEAQGAFEFADRLAALRGQGKRIVAMADGMAASAAYLAAAAADEIVLTSSAYVGSIGVVMRHVDFSQALASDGVKVTHIYAGAHKVDGNPYEPLPAAVRADMQAEIDGLYEMFVQSVAANRRLEPSAVRKTQAQVYRGAAALAVGLADRLGTTDQVITELAAQRSRSFPVGQTARANATPGATTMANQAGGQSAAPGAQAPQPAVATATTPFSADPAQARSEGHAAGVQAERERVGAILGHERAGAHMAVALTCINTGLSAEQAGQIMAALPGAQPVAAAAAAAAAASATTASAPNQFSAVMASIGNPAVSGIEPAAASAASEQETLAAQVLATFRANTR</sequence>
<comment type="similarity">
    <text evidence="1">Belongs to the peptidase S49 family.</text>
</comment>
<keyword evidence="4" id="KW-0720">Serine protease</keyword>
<dbReference type="OrthoDB" id="6999246at2"/>
<dbReference type="GO" id="GO:0006508">
    <property type="term" value="P:proteolysis"/>
    <property type="evidence" value="ECO:0007669"/>
    <property type="project" value="UniProtKB-KW"/>
</dbReference>
<evidence type="ECO:0000256" key="1">
    <source>
        <dbReference type="ARBA" id="ARBA00008683"/>
    </source>
</evidence>
<evidence type="ECO:0000256" key="3">
    <source>
        <dbReference type="ARBA" id="ARBA00022801"/>
    </source>
</evidence>
<evidence type="ECO:0000313" key="8">
    <source>
        <dbReference type="Proteomes" id="UP000238326"/>
    </source>
</evidence>
<dbReference type="AlphaFoldDB" id="A0A2S9KEE4"/>
<keyword evidence="3" id="KW-0378">Hydrolase</keyword>
<dbReference type="RefSeq" id="WP_105729732.1">
    <property type="nucleotide sequence ID" value="NZ_PVLR01000024.1"/>
</dbReference>
<feature type="region of interest" description="Disordered" evidence="5">
    <location>
        <begin position="303"/>
        <end position="344"/>
    </location>
</feature>
<organism evidence="7 8">
    <name type="scientific">Malikia spinosa</name>
    <dbReference type="NCBI Taxonomy" id="86180"/>
    <lineage>
        <taxon>Bacteria</taxon>
        <taxon>Pseudomonadati</taxon>
        <taxon>Pseudomonadota</taxon>
        <taxon>Betaproteobacteria</taxon>
        <taxon>Burkholderiales</taxon>
        <taxon>Comamonadaceae</taxon>
        <taxon>Malikia</taxon>
    </lineage>
</organism>
<dbReference type="Pfam" id="PF01343">
    <property type="entry name" value="Peptidase_S49"/>
    <property type="match status" value="1"/>
</dbReference>
<dbReference type="GO" id="GO:0008236">
    <property type="term" value="F:serine-type peptidase activity"/>
    <property type="evidence" value="ECO:0007669"/>
    <property type="project" value="UniProtKB-KW"/>
</dbReference>
<reference evidence="7 8" key="1">
    <citation type="submission" date="2018-03" db="EMBL/GenBank/DDBJ databases">
        <title>Comparative genomics illustrates the genes involved in a hyperalkaliphilic mechanisms of Serpentinomonas isolated from highly-alkaline calcium-rich serpentinized springs.</title>
        <authorList>
            <person name="Suzuki S."/>
            <person name="Ishii S."/>
            <person name="Walworth N."/>
            <person name="Bird L."/>
            <person name="Kuenen J.G."/>
            <person name="Nealson K.H."/>
        </authorList>
    </citation>
    <scope>NUCLEOTIDE SEQUENCE [LARGE SCALE GENOMIC DNA]</scope>
    <source>
        <strain evidence="7 8">83</strain>
    </source>
</reference>
<keyword evidence="2" id="KW-0645">Protease</keyword>
<accession>A0A2S9KEE4</accession>
<gene>
    <name evidence="7" type="ORF">C6P61_09750</name>
</gene>
<dbReference type="InterPro" id="IPR033855">
    <property type="entry name" value="Protein_C"/>
</dbReference>
<dbReference type="InterPro" id="IPR029045">
    <property type="entry name" value="ClpP/crotonase-like_dom_sf"/>
</dbReference>
<dbReference type="EMBL" id="PVLR01000024">
    <property type="protein sequence ID" value="PRD68772.1"/>
    <property type="molecule type" value="Genomic_DNA"/>
</dbReference>
<protein>
    <submittedName>
        <fullName evidence="7">Peptidase s49</fullName>
    </submittedName>
</protein>
<dbReference type="CDD" id="cd07022">
    <property type="entry name" value="S49_Sppa_36K_type"/>
    <property type="match status" value="1"/>
</dbReference>
<dbReference type="Gene3D" id="3.90.226.10">
    <property type="entry name" value="2-enoyl-CoA Hydratase, Chain A, domain 1"/>
    <property type="match status" value="1"/>
</dbReference>
<dbReference type="Gene3D" id="6.20.330.10">
    <property type="match status" value="1"/>
</dbReference>
<dbReference type="PANTHER" id="PTHR33209">
    <property type="entry name" value="PROTEASE 4"/>
    <property type="match status" value="1"/>
</dbReference>
<dbReference type="InterPro" id="IPR002142">
    <property type="entry name" value="Peptidase_S49"/>
</dbReference>
<evidence type="ECO:0000313" key="7">
    <source>
        <dbReference type="EMBL" id="PRD68772.1"/>
    </source>
</evidence>
<name>A0A2S9KEE4_9BURK</name>